<evidence type="ECO:0000256" key="4">
    <source>
        <dbReference type="ARBA" id="ARBA00060888"/>
    </source>
</evidence>
<evidence type="ECO:0000313" key="9">
    <source>
        <dbReference type="Proteomes" id="UP000238348"/>
    </source>
</evidence>
<dbReference type="InterPro" id="IPR036291">
    <property type="entry name" value="NAD(P)-bd_dom_sf"/>
</dbReference>
<dbReference type="PROSITE" id="PS50975">
    <property type="entry name" value="ATP_GRASP"/>
    <property type="match status" value="1"/>
</dbReference>
<gene>
    <name evidence="8" type="ORF">SOCE26_049740</name>
</gene>
<dbReference type="Pfam" id="PF19045">
    <property type="entry name" value="Ligase_CoA_2"/>
    <property type="match status" value="1"/>
</dbReference>
<keyword evidence="2 5" id="KW-0547">Nucleotide-binding</keyword>
<dbReference type="AlphaFoldDB" id="A0A2L0EW83"/>
<dbReference type="InterPro" id="IPR016102">
    <property type="entry name" value="Succinyl-CoA_synth-like"/>
</dbReference>
<dbReference type="CDD" id="cd04301">
    <property type="entry name" value="NAT_SF"/>
    <property type="match status" value="1"/>
</dbReference>
<evidence type="ECO:0000256" key="2">
    <source>
        <dbReference type="ARBA" id="ARBA00022741"/>
    </source>
</evidence>
<dbReference type="PANTHER" id="PTHR43334:SF1">
    <property type="entry name" value="3-HYDROXYPROPIONATE--COA LIGASE [ADP-FORMING]"/>
    <property type="match status" value="1"/>
</dbReference>
<dbReference type="GO" id="GO:0016747">
    <property type="term" value="F:acyltransferase activity, transferring groups other than amino-acyl groups"/>
    <property type="evidence" value="ECO:0007669"/>
    <property type="project" value="InterPro"/>
</dbReference>
<dbReference type="SUPFAM" id="SSF51735">
    <property type="entry name" value="NAD(P)-binding Rossmann-fold domains"/>
    <property type="match status" value="1"/>
</dbReference>
<feature type="domain" description="N-acetyltransferase" evidence="7">
    <location>
        <begin position="751"/>
        <end position="910"/>
    </location>
</feature>
<organism evidence="8 9">
    <name type="scientific">Sorangium cellulosum</name>
    <name type="common">Polyangium cellulosum</name>
    <dbReference type="NCBI Taxonomy" id="56"/>
    <lineage>
        <taxon>Bacteria</taxon>
        <taxon>Pseudomonadati</taxon>
        <taxon>Myxococcota</taxon>
        <taxon>Polyangia</taxon>
        <taxon>Polyangiales</taxon>
        <taxon>Polyangiaceae</taxon>
        <taxon>Sorangium</taxon>
    </lineage>
</organism>
<dbReference type="InterPro" id="IPR011761">
    <property type="entry name" value="ATP-grasp"/>
</dbReference>
<evidence type="ECO:0000256" key="5">
    <source>
        <dbReference type="PROSITE-ProRule" id="PRU00409"/>
    </source>
</evidence>
<dbReference type="Gene3D" id="3.40.630.30">
    <property type="match status" value="1"/>
</dbReference>
<evidence type="ECO:0000313" key="8">
    <source>
        <dbReference type="EMBL" id="AUX43525.1"/>
    </source>
</evidence>
<dbReference type="Pfam" id="PF13380">
    <property type="entry name" value="CoA_binding_2"/>
    <property type="match status" value="1"/>
</dbReference>
<dbReference type="InterPro" id="IPR016181">
    <property type="entry name" value="Acyl_CoA_acyltransferase"/>
</dbReference>
<dbReference type="GO" id="GO:0043758">
    <property type="term" value="F:acetate-CoA ligase (ADP-forming) activity"/>
    <property type="evidence" value="ECO:0007669"/>
    <property type="project" value="InterPro"/>
</dbReference>
<dbReference type="GO" id="GO:0046872">
    <property type="term" value="F:metal ion binding"/>
    <property type="evidence" value="ECO:0007669"/>
    <property type="project" value="InterPro"/>
</dbReference>
<dbReference type="Pfam" id="PF13549">
    <property type="entry name" value="ATP-grasp_5"/>
    <property type="match status" value="1"/>
</dbReference>
<evidence type="ECO:0000256" key="1">
    <source>
        <dbReference type="ARBA" id="ARBA00022598"/>
    </source>
</evidence>
<dbReference type="InterPro" id="IPR043938">
    <property type="entry name" value="Ligase_CoA_dom"/>
</dbReference>
<keyword evidence="3 5" id="KW-0067">ATP-binding</keyword>
<reference evidence="8 9" key="1">
    <citation type="submission" date="2015-09" db="EMBL/GenBank/DDBJ databases">
        <title>Sorangium comparison.</title>
        <authorList>
            <person name="Zaburannyi N."/>
            <person name="Bunk B."/>
            <person name="Overmann J."/>
            <person name="Mueller R."/>
        </authorList>
    </citation>
    <scope>NUCLEOTIDE SEQUENCE [LARGE SCALE GENOMIC DNA]</scope>
    <source>
        <strain evidence="8 9">So ce26</strain>
    </source>
</reference>
<dbReference type="SUPFAM" id="SSF55729">
    <property type="entry name" value="Acyl-CoA N-acyltransferases (Nat)"/>
    <property type="match status" value="1"/>
</dbReference>
<name>A0A2L0EW83_SORCE</name>
<keyword evidence="1" id="KW-0436">Ligase</keyword>
<protein>
    <submittedName>
        <fullName evidence="8">Protein lysine acetyltransferase</fullName>
    </submittedName>
</protein>
<feature type="domain" description="ATP-grasp" evidence="6">
    <location>
        <begin position="510"/>
        <end position="546"/>
    </location>
</feature>
<dbReference type="SUPFAM" id="SSF56059">
    <property type="entry name" value="Glutathione synthetase ATP-binding domain-like"/>
    <property type="match status" value="1"/>
</dbReference>
<dbReference type="EMBL" id="CP012673">
    <property type="protein sequence ID" value="AUX43525.1"/>
    <property type="molecule type" value="Genomic_DNA"/>
</dbReference>
<dbReference type="Gene3D" id="3.40.50.261">
    <property type="entry name" value="Succinyl-CoA synthetase domains"/>
    <property type="match status" value="2"/>
</dbReference>
<dbReference type="FunFam" id="3.30.1490.20:FF:000020">
    <property type="entry name" value="Protein lysine acetyltransferase"/>
    <property type="match status" value="1"/>
</dbReference>
<dbReference type="Gene3D" id="3.30.1490.20">
    <property type="entry name" value="ATP-grasp fold, A domain"/>
    <property type="match status" value="1"/>
</dbReference>
<dbReference type="Proteomes" id="UP000238348">
    <property type="component" value="Chromosome"/>
</dbReference>
<dbReference type="InterPro" id="IPR051538">
    <property type="entry name" value="Acyl-CoA_Synth/Transferase"/>
</dbReference>
<dbReference type="InterPro" id="IPR000182">
    <property type="entry name" value="GNAT_dom"/>
</dbReference>
<evidence type="ECO:0000259" key="6">
    <source>
        <dbReference type="PROSITE" id="PS50975"/>
    </source>
</evidence>
<dbReference type="SMART" id="SM00881">
    <property type="entry name" value="CoA_binding"/>
    <property type="match status" value="1"/>
</dbReference>
<keyword evidence="8" id="KW-0808">Transferase</keyword>
<dbReference type="Pfam" id="PF13302">
    <property type="entry name" value="Acetyltransf_3"/>
    <property type="match status" value="1"/>
</dbReference>
<dbReference type="GO" id="GO:0005524">
    <property type="term" value="F:ATP binding"/>
    <property type="evidence" value="ECO:0007669"/>
    <property type="project" value="UniProtKB-UniRule"/>
</dbReference>
<dbReference type="InterPro" id="IPR013815">
    <property type="entry name" value="ATP_grasp_subdomain_1"/>
</dbReference>
<evidence type="ECO:0000256" key="3">
    <source>
        <dbReference type="ARBA" id="ARBA00022840"/>
    </source>
</evidence>
<evidence type="ECO:0000259" key="7">
    <source>
        <dbReference type="PROSITE" id="PS51186"/>
    </source>
</evidence>
<dbReference type="PROSITE" id="PS51186">
    <property type="entry name" value="GNAT"/>
    <property type="match status" value="1"/>
</dbReference>
<sequence>MNPLPKMDRAHDVLHEQFQSLDPIFKPRNVAVIGATENSGAVGRTLLWNLISNPFGGTVFPVNPKRSSVLGIKAYPNIAAVPAKVDLAVIVTPASTVPGLLGECVDAGVRGAIIISAGFKEMGPPGIQLERQIMERARGKMRIIGPNCLGVMNPIGGLNATFAKGQARPGKVAFISQSGALCTAVLDWSLREQVGFSAFVSVGSMLDVGWGDLVDYLGNDPKTNSILIYMESIGDARSFLSAAREVALNKPIIVIKPGRSEAAAKAAASHTGSLTGSDEVLEAAFRRVGVLRVGEIADLFSMAETLAKQPRPRGDRLCIVTNAGGPGVLATDALVANGGELAPLSPETLGELSGFLPAAWSRNNPVDVLGDAGADRYARALEVCARDPNNDGVLVILTPQDMTESTQTAEALRKHAHIEGKPVLASWMGGAEVEAGRTILARAGVPTFDYPDIAARAFCSMVRYADNLRALYETPSMDEHARDVDREKARALVDGVRASGRTLMDEFESKQLMAAYGIPTVQTAVARSVEEASATATQMGYPIVLKLYSATITHKTDVGGVKLNLPDDAAVRRAFEEIREGVTQKAGAEHFQGVTVQPMVSLKDTYEIILGSSVDPQFGPVLLFGAGGQLVEVFKDRALGLPPLNATLARRMMEQTKIHHALKGVRGRKPVDLAALEHLLVRFSQMVIEQRWIREIDINPLAVSDERMIALDARVVLHPSDTPESALPRSAIREYPTQYVTELEGKDGQTFTIRPIRPEDEPLLVKFHQGLSERTVRLRYFHPMQLDLRTAHERLTRVCFADYDREMALVVERPPAGGADREIIGVGRLSKLPGTNDSEFALLISDQHQRQGLGARLLGMLVQIARDEGLSRIGADILGENVEMQRVAQKLGFKLTRDLEDSTLRAELVL</sequence>
<accession>A0A2L0EW83</accession>
<dbReference type="Gene3D" id="3.30.470.20">
    <property type="entry name" value="ATP-grasp fold, B domain"/>
    <property type="match status" value="1"/>
</dbReference>
<dbReference type="Gene3D" id="3.40.50.720">
    <property type="entry name" value="NAD(P)-binding Rossmann-like Domain"/>
    <property type="match status" value="1"/>
</dbReference>
<dbReference type="PANTHER" id="PTHR43334">
    <property type="entry name" value="ACETATE--COA LIGASE [ADP-FORMING]"/>
    <property type="match status" value="1"/>
</dbReference>
<comment type="similarity">
    <text evidence="4">In the N-terminal section; belongs to the acetate CoA ligase alpha subunit family.</text>
</comment>
<dbReference type="Pfam" id="PF13607">
    <property type="entry name" value="Succ_CoA_lig"/>
    <property type="match status" value="1"/>
</dbReference>
<dbReference type="SUPFAM" id="SSF52210">
    <property type="entry name" value="Succinyl-CoA synthetase domains"/>
    <property type="match status" value="2"/>
</dbReference>
<dbReference type="InterPro" id="IPR003781">
    <property type="entry name" value="CoA-bd"/>
</dbReference>
<dbReference type="InterPro" id="IPR032875">
    <property type="entry name" value="Succ_CoA_lig_flav_dom"/>
</dbReference>
<proteinExistence type="inferred from homology"/>